<dbReference type="InterPro" id="IPR011051">
    <property type="entry name" value="RmlC_Cupin_sf"/>
</dbReference>
<dbReference type="InterPro" id="IPR010282">
    <property type="entry name" value="Uncharacterised_HutD/Ves"/>
</dbReference>
<dbReference type="AlphaFoldDB" id="A0A645J361"/>
<evidence type="ECO:0008006" key="2">
    <source>
        <dbReference type="Google" id="ProtNLM"/>
    </source>
</evidence>
<gene>
    <name evidence="1" type="ORF">SDC9_205531</name>
</gene>
<reference evidence="1" key="1">
    <citation type="submission" date="2019-08" db="EMBL/GenBank/DDBJ databases">
        <authorList>
            <person name="Kucharzyk K."/>
            <person name="Murdoch R.W."/>
            <person name="Higgins S."/>
            <person name="Loffler F."/>
        </authorList>
    </citation>
    <scope>NUCLEOTIDE SEQUENCE</scope>
</reference>
<accession>A0A645J361</accession>
<dbReference type="EMBL" id="VSSQ01129877">
    <property type="protein sequence ID" value="MPN57837.1"/>
    <property type="molecule type" value="Genomic_DNA"/>
</dbReference>
<evidence type="ECO:0000313" key="1">
    <source>
        <dbReference type="EMBL" id="MPN57837.1"/>
    </source>
</evidence>
<organism evidence="1">
    <name type="scientific">bioreactor metagenome</name>
    <dbReference type="NCBI Taxonomy" id="1076179"/>
    <lineage>
        <taxon>unclassified sequences</taxon>
        <taxon>metagenomes</taxon>
        <taxon>ecological metagenomes</taxon>
    </lineage>
</organism>
<dbReference type="Pfam" id="PF05962">
    <property type="entry name" value="HutD"/>
    <property type="match status" value="1"/>
</dbReference>
<comment type="caution">
    <text evidence="1">The sequence shown here is derived from an EMBL/GenBank/DDBJ whole genome shotgun (WGS) entry which is preliminary data.</text>
</comment>
<proteinExistence type="predicted"/>
<dbReference type="SUPFAM" id="SSF51182">
    <property type="entry name" value="RmlC-like cupins"/>
    <property type="match status" value="1"/>
</dbReference>
<protein>
    <recommendedName>
        <fullName evidence="2">Mannose-6-phosphate isomerase</fullName>
    </recommendedName>
</protein>
<name>A0A645J361_9ZZZZ</name>
<sequence length="114" mass="12818">MNPYEEIDVFDGGWKSSATGRVTDFNLMTSKECIGGMSVISNSSVVEIKPAENFNKKNWLMFFCGYGSSSFKISTGETIMITKGDLLVFENITPETKINIQTTDSKLIKMYVRY</sequence>